<dbReference type="SUPFAM" id="SSF53756">
    <property type="entry name" value="UDP-Glycosyltransferase/glycogen phosphorylase"/>
    <property type="match status" value="1"/>
</dbReference>
<gene>
    <name evidence="2" type="ORF">CMV_025546</name>
</gene>
<dbReference type="EMBL" id="JRKL02006825">
    <property type="protein sequence ID" value="KAF3948460.1"/>
    <property type="molecule type" value="Genomic_DNA"/>
</dbReference>
<sequence length="165" mass="18663">MLIFCSCMELKSQWLNLLKELHQKPVVLVGLLPPKIQVWADNKDDTQDTIVEWLDKQDRSVVYVAPGSKVKPSQEDQEKLAHSSLSLTQCSITEPLSLRSLHHTSSLTPPQILFTRSKFFNRNIDKPKDPEKKMKEQSQRSREENEATNPPLGVSPSLVAFVAAS</sequence>
<protein>
    <submittedName>
        <fullName evidence="2">Uncharacterized protein</fullName>
    </submittedName>
</protein>
<dbReference type="AlphaFoldDB" id="A0A8J4VBC3"/>
<comment type="caution">
    <text evidence="2">The sequence shown here is derived from an EMBL/GenBank/DDBJ whole genome shotgun (WGS) entry which is preliminary data.</text>
</comment>
<dbReference type="Proteomes" id="UP000737018">
    <property type="component" value="Unassembled WGS sequence"/>
</dbReference>
<evidence type="ECO:0000313" key="3">
    <source>
        <dbReference type="Proteomes" id="UP000737018"/>
    </source>
</evidence>
<dbReference type="OrthoDB" id="5835829at2759"/>
<dbReference type="GO" id="GO:0035251">
    <property type="term" value="F:UDP-glucosyltransferase activity"/>
    <property type="evidence" value="ECO:0007669"/>
    <property type="project" value="InterPro"/>
</dbReference>
<evidence type="ECO:0000256" key="1">
    <source>
        <dbReference type="SAM" id="MobiDB-lite"/>
    </source>
</evidence>
<keyword evidence="3" id="KW-1185">Reference proteome</keyword>
<name>A0A8J4VBC3_9ROSI</name>
<proteinExistence type="predicted"/>
<organism evidence="2 3">
    <name type="scientific">Castanea mollissima</name>
    <name type="common">Chinese chestnut</name>
    <dbReference type="NCBI Taxonomy" id="60419"/>
    <lineage>
        <taxon>Eukaryota</taxon>
        <taxon>Viridiplantae</taxon>
        <taxon>Streptophyta</taxon>
        <taxon>Embryophyta</taxon>
        <taxon>Tracheophyta</taxon>
        <taxon>Spermatophyta</taxon>
        <taxon>Magnoliopsida</taxon>
        <taxon>eudicotyledons</taxon>
        <taxon>Gunneridae</taxon>
        <taxon>Pentapetalae</taxon>
        <taxon>rosids</taxon>
        <taxon>fabids</taxon>
        <taxon>Fagales</taxon>
        <taxon>Fagaceae</taxon>
        <taxon>Castanea</taxon>
    </lineage>
</organism>
<feature type="compositionally biased region" description="Basic and acidic residues" evidence="1">
    <location>
        <begin position="123"/>
        <end position="145"/>
    </location>
</feature>
<evidence type="ECO:0000313" key="2">
    <source>
        <dbReference type="EMBL" id="KAF3948460.1"/>
    </source>
</evidence>
<feature type="region of interest" description="Disordered" evidence="1">
    <location>
        <begin position="122"/>
        <end position="157"/>
    </location>
</feature>
<dbReference type="Gene3D" id="3.40.50.2000">
    <property type="entry name" value="Glycogen Phosphorylase B"/>
    <property type="match status" value="1"/>
</dbReference>
<dbReference type="PANTHER" id="PTHR48049:SF60">
    <property type="entry name" value="UDP-GLYCOSYLTRANSFERASE 91B1"/>
    <property type="match status" value="1"/>
</dbReference>
<accession>A0A8J4VBC3</accession>
<dbReference type="InterPro" id="IPR050481">
    <property type="entry name" value="UDP-glycosyltransf_plant"/>
</dbReference>
<dbReference type="PANTHER" id="PTHR48049">
    <property type="entry name" value="GLYCOSYLTRANSFERASE"/>
    <property type="match status" value="1"/>
</dbReference>
<reference evidence="2" key="1">
    <citation type="submission" date="2020-03" db="EMBL/GenBank/DDBJ databases">
        <title>Castanea mollissima Vanexum genome sequencing.</title>
        <authorList>
            <person name="Staton M."/>
        </authorList>
    </citation>
    <scope>NUCLEOTIDE SEQUENCE</scope>
    <source>
        <tissue evidence="2">Leaf</tissue>
    </source>
</reference>